<dbReference type="RefSeq" id="WP_170022278.1">
    <property type="nucleotide sequence ID" value="NZ_JABCSC020000003.1"/>
</dbReference>
<evidence type="ECO:0000313" key="4">
    <source>
        <dbReference type="Proteomes" id="UP000778523"/>
    </source>
</evidence>
<keyword evidence="2" id="KW-0812">Transmembrane</keyword>
<proteinExistence type="predicted"/>
<name>A0ABX2INP0_9RHOO</name>
<gene>
    <name evidence="3" type="ORF">HJ583_012750</name>
</gene>
<reference evidence="3 4" key="1">
    <citation type="submission" date="2020-06" db="EMBL/GenBank/DDBJ databases">
        <title>Draft genome of Uliginosibacterium sp. IMCC34675.</title>
        <authorList>
            <person name="Song J."/>
        </authorList>
    </citation>
    <scope>NUCLEOTIDE SEQUENCE [LARGE SCALE GENOMIC DNA]</scope>
    <source>
        <strain evidence="3 4">IMCC34675</strain>
    </source>
</reference>
<evidence type="ECO:0008006" key="5">
    <source>
        <dbReference type="Google" id="ProtNLM"/>
    </source>
</evidence>
<accession>A0ABX2INP0</accession>
<feature type="region of interest" description="Disordered" evidence="1">
    <location>
        <begin position="34"/>
        <end position="68"/>
    </location>
</feature>
<dbReference type="Proteomes" id="UP000778523">
    <property type="component" value="Unassembled WGS sequence"/>
</dbReference>
<keyword evidence="4" id="KW-1185">Reference proteome</keyword>
<feature type="compositionally biased region" description="Pro residues" evidence="1">
    <location>
        <begin position="54"/>
        <end position="68"/>
    </location>
</feature>
<evidence type="ECO:0000256" key="2">
    <source>
        <dbReference type="SAM" id="Phobius"/>
    </source>
</evidence>
<organism evidence="3 4">
    <name type="scientific">Uliginosibacterium aquaticum</name>
    <dbReference type="NCBI Taxonomy" id="2731212"/>
    <lineage>
        <taxon>Bacteria</taxon>
        <taxon>Pseudomonadati</taxon>
        <taxon>Pseudomonadota</taxon>
        <taxon>Betaproteobacteria</taxon>
        <taxon>Rhodocyclales</taxon>
        <taxon>Zoogloeaceae</taxon>
        <taxon>Uliginosibacterium</taxon>
    </lineage>
</organism>
<evidence type="ECO:0000313" key="3">
    <source>
        <dbReference type="EMBL" id="NSL55901.1"/>
    </source>
</evidence>
<keyword evidence="2" id="KW-1133">Transmembrane helix</keyword>
<protein>
    <recommendedName>
        <fullName evidence="5">DUF4124 domain-containing protein</fullName>
    </recommendedName>
</protein>
<dbReference type="EMBL" id="JABCSC020000003">
    <property type="protein sequence ID" value="NSL55901.1"/>
    <property type="molecule type" value="Genomic_DNA"/>
</dbReference>
<comment type="caution">
    <text evidence="3">The sequence shown here is derived from an EMBL/GenBank/DDBJ whole genome shotgun (WGS) entry which is preliminary data.</text>
</comment>
<keyword evidence="2" id="KW-0472">Membrane</keyword>
<sequence length="199" mass="21267">MRKDSARVWAIVGAIAVPLAVLLGLEYLGRMPASPTEPEISMPPAATAMANPHSPLPEPALLAPPPAPAAPRYAPGTYRCMSQGRAVYTDKPERDCAVSAEVKPVNAAPAAAGIAPAKPYQQQLAELEQARAAEVARTAVAAPSPSPAPQPPRAERCQALWADIQRLDSLLRQPHSAAMGDHWTTERRRLSDLRHAERC</sequence>
<feature type="transmembrane region" description="Helical" evidence="2">
    <location>
        <begin position="6"/>
        <end position="25"/>
    </location>
</feature>
<evidence type="ECO:0000256" key="1">
    <source>
        <dbReference type="SAM" id="MobiDB-lite"/>
    </source>
</evidence>